<comment type="caution">
    <text evidence="3">The sequence shown here is derived from an EMBL/GenBank/DDBJ whole genome shotgun (WGS) entry which is preliminary data.</text>
</comment>
<proteinExistence type="predicted"/>
<organism evidence="3 4">
    <name type="scientific">Orbilia brochopaga</name>
    <dbReference type="NCBI Taxonomy" id="3140254"/>
    <lineage>
        <taxon>Eukaryota</taxon>
        <taxon>Fungi</taxon>
        <taxon>Dikarya</taxon>
        <taxon>Ascomycota</taxon>
        <taxon>Pezizomycotina</taxon>
        <taxon>Orbiliomycetes</taxon>
        <taxon>Orbiliales</taxon>
        <taxon>Orbiliaceae</taxon>
        <taxon>Orbilia</taxon>
    </lineage>
</organism>
<evidence type="ECO:0000313" key="4">
    <source>
        <dbReference type="Proteomes" id="UP001375240"/>
    </source>
</evidence>
<protein>
    <recommendedName>
        <fullName evidence="2">BTB domain-containing protein</fullName>
    </recommendedName>
</protein>
<dbReference type="CDD" id="cd18186">
    <property type="entry name" value="BTB_POZ_ZBTB_KLHL-like"/>
    <property type="match status" value="1"/>
</dbReference>
<dbReference type="Proteomes" id="UP001375240">
    <property type="component" value="Unassembled WGS sequence"/>
</dbReference>
<evidence type="ECO:0000256" key="1">
    <source>
        <dbReference type="SAM" id="MobiDB-lite"/>
    </source>
</evidence>
<dbReference type="EMBL" id="JAVHNQ010000018">
    <property type="protein sequence ID" value="KAK6330422.1"/>
    <property type="molecule type" value="Genomic_DNA"/>
</dbReference>
<dbReference type="PANTHER" id="PTHR47843:SF2">
    <property type="entry name" value="BTB DOMAIN-CONTAINING PROTEIN"/>
    <property type="match status" value="1"/>
</dbReference>
<dbReference type="InterPro" id="IPR000210">
    <property type="entry name" value="BTB/POZ_dom"/>
</dbReference>
<evidence type="ECO:0000259" key="2">
    <source>
        <dbReference type="PROSITE" id="PS50097"/>
    </source>
</evidence>
<dbReference type="Pfam" id="PF00651">
    <property type="entry name" value="BTB"/>
    <property type="match status" value="1"/>
</dbReference>
<feature type="compositionally biased region" description="Acidic residues" evidence="1">
    <location>
        <begin position="1"/>
        <end position="11"/>
    </location>
</feature>
<name>A0AAV9U103_9PEZI</name>
<reference evidence="3 4" key="1">
    <citation type="submission" date="2019-10" db="EMBL/GenBank/DDBJ databases">
        <authorList>
            <person name="Palmer J.M."/>
        </authorList>
    </citation>
    <scope>NUCLEOTIDE SEQUENCE [LARGE SCALE GENOMIC DNA]</scope>
    <source>
        <strain evidence="3 4">TWF696</strain>
    </source>
</reference>
<dbReference type="SMART" id="SM00225">
    <property type="entry name" value="BTB"/>
    <property type="match status" value="1"/>
</dbReference>
<dbReference type="PANTHER" id="PTHR47843">
    <property type="entry name" value="BTB DOMAIN-CONTAINING PROTEIN-RELATED"/>
    <property type="match status" value="1"/>
</dbReference>
<dbReference type="SUPFAM" id="SSF54695">
    <property type="entry name" value="POZ domain"/>
    <property type="match status" value="1"/>
</dbReference>
<dbReference type="InterPro" id="IPR011333">
    <property type="entry name" value="SKP1/BTB/POZ_sf"/>
</dbReference>
<accession>A0AAV9U103</accession>
<feature type="region of interest" description="Disordered" evidence="1">
    <location>
        <begin position="1"/>
        <end position="30"/>
    </location>
</feature>
<dbReference type="Gene3D" id="3.30.710.10">
    <property type="entry name" value="Potassium Channel Kv1.1, Chain A"/>
    <property type="match status" value="1"/>
</dbReference>
<evidence type="ECO:0000313" key="3">
    <source>
        <dbReference type="EMBL" id="KAK6330422.1"/>
    </source>
</evidence>
<sequence>MDTDDMFEDQENTPPASSASSNDNGDGVTAPEKATVQTTLQTILKEKIFTDTTIYVGEDSTPFHLHRAIISHHSEVFRVACTGPFVESVSGEIHLPSLDPEVFSVVVNWMYDGGLRIHDCSFAAVHGAYLCAEQLQMPALQAAIYNKVLAAVPWAGDGPPSERPAGSSGKAPSLPEWKEFEHLPSRGGRLEDKAMLKAFAERMADEGVFSRVTAKSYGTDTLGFAVFLAIHSRRIEKTLNKIACGMCQSLVDKDQTARIERCVICAEHMTRNEFLELSMQCEAKFKTGVEAGTVEMPISVHPMREWSPPPQH</sequence>
<dbReference type="AlphaFoldDB" id="A0AAV9U103"/>
<feature type="compositionally biased region" description="Polar residues" evidence="1">
    <location>
        <begin position="12"/>
        <end position="24"/>
    </location>
</feature>
<dbReference type="PROSITE" id="PS50097">
    <property type="entry name" value="BTB"/>
    <property type="match status" value="1"/>
</dbReference>
<keyword evidence="4" id="KW-1185">Reference proteome</keyword>
<feature type="domain" description="BTB" evidence="2">
    <location>
        <begin position="50"/>
        <end position="119"/>
    </location>
</feature>
<gene>
    <name evidence="3" type="ORF">TWF696_003519</name>
</gene>